<dbReference type="GO" id="GO:0006435">
    <property type="term" value="P:threonyl-tRNA aminoacylation"/>
    <property type="evidence" value="ECO:0007669"/>
    <property type="project" value="InterPro"/>
</dbReference>
<dbReference type="PROSITE" id="PS51880">
    <property type="entry name" value="TGS"/>
    <property type="match status" value="1"/>
</dbReference>
<dbReference type="InterPro" id="IPR012675">
    <property type="entry name" value="Beta-grasp_dom_sf"/>
</dbReference>
<dbReference type="Gene3D" id="3.30.980.10">
    <property type="entry name" value="Threonyl-trna Synthetase, Chain A, domain 2"/>
    <property type="match status" value="2"/>
</dbReference>
<dbReference type="GO" id="GO:0004829">
    <property type="term" value="F:threonine-tRNA ligase activity"/>
    <property type="evidence" value="ECO:0007669"/>
    <property type="project" value="UniProtKB-EC"/>
</dbReference>
<evidence type="ECO:0000313" key="15">
    <source>
        <dbReference type="Ensembl" id="ENSACCP00020007429.1"/>
    </source>
</evidence>
<dbReference type="Pfam" id="PF03129">
    <property type="entry name" value="HGTP_anticodon"/>
    <property type="match status" value="1"/>
</dbReference>
<dbReference type="InterPro" id="IPR002314">
    <property type="entry name" value="aa-tRNA-synt_IIb"/>
</dbReference>
<comment type="similarity">
    <text evidence="2">Belongs to the class-II aminoacyl-tRNA synthetase family.</text>
</comment>
<dbReference type="InterPro" id="IPR033728">
    <property type="entry name" value="ThrRS_core"/>
</dbReference>
<protein>
    <recommendedName>
        <fullName evidence="3">threonine--tRNA ligase</fullName>
        <ecNumber evidence="3">6.1.1.3</ecNumber>
    </recommendedName>
    <alternativeName>
        <fullName evidence="10">Threonyl-tRNA synthetase</fullName>
    </alternativeName>
</protein>
<dbReference type="GO" id="GO:0005524">
    <property type="term" value="F:ATP binding"/>
    <property type="evidence" value="ECO:0007669"/>
    <property type="project" value="UniProtKB-KW"/>
</dbReference>
<dbReference type="InterPro" id="IPR004154">
    <property type="entry name" value="Anticodon-bd"/>
</dbReference>
<evidence type="ECO:0000256" key="6">
    <source>
        <dbReference type="ARBA" id="ARBA00022741"/>
    </source>
</evidence>
<gene>
    <name evidence="15" type="primary">TARS3</name>
</gene>
<evidence type="ECO:0000256" key="3">
    <source>
        <dbReference type="ARBA" id="ARBA00013163"/>
    </source>
</evidence>
<evidence type="ECO:0000259" key="14">
    <source>
        <dbReference type="PROSITE" id="PS51880"/>
    </source>
</evidence>
<dbReference type="InterPro" id="IPR006195">
    <property type="entry name" value="aa-tRNA-synth_II"/>
</dbReference>
<dbReference type="SMART" id="SM00863">
    <property type="entry name" value="tRNA_SAD"/>
    <property type="match status" value="1"/>
</dbReference>
<organism evidence="15 16">
    <name type="scientific">Aquila chrysaetos chrysaetos</name>
    <dbReference type="NCBI Taxonomy" id="223781"/>
    <lineage>
        <taxon>Eukaryota</taxon>
        <taxon>Metazoa</taxon>
        <taxon>Chordata</taxon>
        <taxon>Craniata</taxon>
        <taxon>Vertebrata</taxon>
        <taxon>Euteleostomi</taxon>
        <taxon>Archelosauria</taxon>
        <taxon>Archosauria</taxon>
        <taxon>Dinosauria</taxon>
        <taxon>Saurischia</taxon>
        <taxon>Theropoda</taxon>
        <taxon>Coelurosauria</taxon>
        <taxon>Aves</taxon>
        <taxon>Neognathae</taxon>
        <taxon>Neoaves</taxon>
        <taxon>Telluraves</taxon>
        <taxon>Accipitrimorphae</taxon>
        <taxon>Accipitriformes</taxon>
        <taxon>Accipitridae</taxon>
        <taxon>Accipitrinae</taxon>
        <taxon>Aquila</taxon>
    </lineage>
</organism>
<sequence>MHECCESFSVSLTNMYVCDLIYLLQLQYEPSFIEDRLKLYEALKKEHDALLAYRAANQSKPIKIILTDGKMAEGESWKTTPYQLAVGISQVLASNAVIAKVNGELWDLDRPLEGDCTLELLMFDNEEAKAVYWHSSAHILGEAMEGYFGGCLCYGPPIENGFYYDMYIEDRGVSSTEFPLLENRCKNIIKEKQAFERLEVKKEILLDICGPLIDLCRGPHVRHTGKIKALKIFKSSSTYWEGKSDMETLQRIYGISFPDNKMMKEWEKFQEEARNRDHRKIGKEQELFFFHDLSPGSCFFLPRGAFIYNTLVDFIREEYHRRNFTEVVSPNIFNSKLWEVSGHWQHYSENMFSFEIEKETFALKPMNCPGHCLMFAHRPRSWREMPLRLADFGVLHRNELSGTLSGLTRVRRFQQDDAHIFCTMEQIEEEIKSCLDFLKSVYAVFGFTFQLHLSTRPENYLGELEMWDHAEKQLQNSLNNFGEQWNLNPGDGAFYGPKIDIKIKDAIGRYHQCATIQLDFQLPIRFNLTYDGDDKKRPVIIHRAILGSVERMIAILAENYGGKWYVAQIKFFEAGFMSDVDLDQSCTLNKKIRNAQLAQYNFILVVGEKEKANNAVNVRTRDNKVHGEISVSSAIEELQKFKSSHMPNAEEEF</sequence>
<dbReference type="PANTHER" id="PTHR11451:SF38">
    <property type="entry name" value="THREONINE--TRNA LIGASE 2, CYTOPLASMIC"/>
    <property type="match status" value="1"/>
</dbReference>
<name>A0A663E641_AQUCH</name>
<reference evidence="15" key="1">
    <citation type="submission" date="2025-08" db="UniProtKB">
        <authorList>
            <consortium name="Ensembl"/>
        </authorList>
    </citation>
    <scope>IDENTIFICATION</scope>
</reference>
<evidence type="ECO:0000256" key="11">
    <source>
        <dbReference type="ARBA" id="ARBA00049515"/>
    </source>
</evidence>
<feature type="domain" description="Aminoacyl-transfer RNA synthetases class-II family profile" evidence="13">
    <location>
        <begin position="307"/>
        <end position="559"/>
    </location>
</feature>
<keyword evidence="8" id="KW-0648">Protein biosynthesis</keyword>
<dbReference type="PANTHER" id="PTHR11451">
    <property type="entry name" value="THREONINE-TRNA LIGASE"/>
    <property type="match status" value="1"/>
</dbReference>
<dbReference type="CDD" id="cd00860">
    <property type="entry name" value="ThrRS_anticodon"/>
    <property type="match status" value="1"/>
</dbReference>
<evidence type="ECO:0000256" key="1">
    <source>
        <dbReference type="ARBA" id="ARBA00004496"/>
    </source>
</evidence>
<evidence type="ECO:0000256" key="12">
    <source>
        <dbReference type="ARBA" id="ARBA00058080"/>
    </source>
</evidence>
<dbReference type="SUPFAM" id="SSF52954">
    <property type="entry name" value="Class II aaRS ABD-related"/>
    <property type="match status" value="1"/>
</dbReference>
<dbReference type="CDD" id="cd01667">
    <property type="entry name" value="TGS_ThrRS"/>
    <property type="match status" value="1"/>
</dbReference>
<dbReference type="SUPFAM" id="SSF55681">
    <property type="entry name" value="Class II aaRS and biotin synthetases"/>
    <property type="match status" value="1"/>
</dbReference>
<evidence type="ECO:0000313" key="16">
    <source>
        <dbReference type="Proteomes" id="UP000472275"/>
    </source>
</evidence>
<keyword evidence="5" id="KW-0436">Ligase</keyword>
<dbReference type="EC" id="6.1.1.3" evidence="3"/>
<dbReference type="FunFam" id="3.30.930.10:FF:000009">
    <property type="entry name" value="Threonine--tRNA ligase 2, cytoplasmic"/>
    <property type="match status" value="1"/>
</dbReference>
<dbReference type="CDD" id="cd00771">
    <property type="entry name" value="ThrRS_core"/>
    <property type="match status" value="1"/>
</dbReference>
<evidence type="ECO:0000256" key="4">
    <source>
        <dbReference type="ARBA" id="ARBA00022490"/>
    </source>
</evidence>
<dbReference type="InterPro" id="IPR002320">
    <property type="entry name" value="Thr-tRNA-ligase_IIa"/>
</dbReference>
<evidence type="ECO:0000256" key="10">
    <source>
        <dbReference type="ARBA" id="ARBA00031900"/>
    </source>
</evidence>
<dbReference type="Pfam" id="PF02824">
    <property type="entry name" value="TGS"/>
    <property type="match status" value="1"/>
</dbReference>
<dbReference type="InterPro" id="IPR045864">
    <property type="entry name" value="aa-tRNA-synth_II/BPL/LPL"/>
</dbReference>
<dbReference type="Pfam" id="PF00587">
    <property type="entry name" value="tRNA-synt_2b"/>
    <property type="match status" value="1"/>
</dbReference>
<keyword evidence="9" id="KW-0030">Aminoacyl-tRNA synthetase</keyword>
<evidence type="ECO:0000256" key="9">
    <source>
        <dbReference type="ARBA" id="ARBA00023146"/>
    </source>
</evidence>
<evidence type="ECO:0000256" key="5">
    <source>
        <dbReference type="ARBA" id="ARBA00022598"/>
    </source>
</evidence>
<dbReference type="Gene3D" id="3.10.20.30">
    <property type="match status" value="1"/>
</dbReference>
<comment type="catalytic activity">
    <reaction evidence="11">
        <text>tRNA(Thr) + L-threonine + ATP = L-threonyl-tRNA(Thr) + AMP + diphosphate + H(+)</text>
        <dbReference type="Rhea" id="RHEA:24624"/>
        <dbReference type="Rhea" id="RHEA-COMP:9670"/>
        <dbReference type="Rhea" id="RHEA-COMP:9704"/>
        <dbReference type="ChEBI" id="CHEBI:15378"/>
        <dbReference type="ChEBI" id="CHEBI:30616"/>
        <dbReference type="ChEBI" id="CHEBI:33019"/>
        <dbReference type="ChEBI" id="CHEBI:57926"/>
        <dbReference type="ChEBI" id="CHEBI:78442"/>
        <dbReference type="ChEBI" id="CHEBI:78534"/>
        <dbReference type="ChEBI" id="CHEBI:456215"/>
        <dbReference type="EC" id="6.1.1.3"/>
    </reaction>
</comment>
<feature type="domain" description="TGS" evidence="14">
    <location>
        <begin position="60"/>
        <end position="122"/>
    </location>
</feature>
<accession>A0A663E641</accession>
<dbReference type="FunFam" id="3.10.20.30:FF:000006">
    <property type="entry name" value="Threonine--tRNA ligase, cytoplasmic"/>
    <property type="match status" value="1"/>
</dbReference>
<comment type="function">
    <text evidence="12">Catalyzes the attachment of threonine to tRNA(Thr) in a two-step reaction: threonine is first activated by ATP to form Thr-AMP and then transferred to the acceptor end of tRNA(Thr). Also edits incorrectly charged tRNA(Thr) via its editing domain, at the post-transfer stage.</text>
</comment>
<dbReference type="SUPFAM" id="SSF81271">
    <property type="entry name" value="TGS-like"/>
    <property type="match status" value="1"/>
</dbReference>
<evidence type="ECO:0000256" key="8">
    <source>
        <dbReference type="ARBA" id="ARBA00022917"/>
    </source>
</evidence>
<dbReference type="SUPFAM" id="SSF55186">
    <property type="entry name" value="ThrRS/AlaRS common domain"/>
    <property type="match status" value="1"/>
</dbReference>
<proteinExistence type="inferred from homology"/>
<dbReference type="InterPro" id="IPR012676">
    <property type="entry name" value="TGS-like"/>
</dbReference>
<dbReference type="Ensembl" id="ENSACCT00020007758.1">
    <property type="protein sequence ID" value="ENSACCP00020007429.1"/>
    <property type="gene ID" value="ENSACCG00020004893.1"/>
</dbReference>
<dbReference type="InterPro" id="IPR012947">
    <property type="entry name" value="tRNA_SAD"/>
</dbReference>
<dbReference type="Proteomes" id="UP000472275">
    <property type="component" value="Chromosome 5"/>
</dbReference>
<keyword evidence="4" id="KW-0963">Cytoplasm</keyword>
<evidence type="ECO:0000256" key="7">
    <source>
        <dbReference type="ARBA" id="ARBA00022840"/>
    </source>
</evidence>
<dbReference type="InterPro" id="IPR036621">
    <property type="entry name" value="Anticodon-bd_dom_sf"/>
</dbReference>
<dbReference type="GO" id="GO:0005739">
    <property type="term" value="C:mitochondrion"/>
    <property type="evidence" value="ECO:0007669"/>
    <property type="project" value="TreeGrafter"/>
</dbReference>
<dbReference type="PRINTS" id="PR01047">
    <property type="entry name" value="TRNASYNTHTHR"/>
</dbReference>
<keyword evidence="7" id="KW-0067">ATP-binding</keyword>
<dbReference type="Gene3D" id="3.40.50.800">
    <property type="entry name" value="Anticodon-binding domain"/>
    <property type="match status" value="1"/>
</dbReference>
<dbReference type="Pfam" id="PF07973">
    <property type="entry name" value="tRNA_SAD"/>
    <property type="match status" value="1"/>
</dbReference>
<keyword evidence="6" id="KW-0547">Nucleotide-binding</keyword>
<dbReference type="PROSITE" id="PS50862">
    <property type="entry name" value="AA_TRNA_LIGASE_II"/>
    <property type="match status" value="1"/>
</dbReference>
<reference evidence="15" key="2">
    <citation type="submission" date="2025-09" db="UniProtKB">
        <authorList>
            <consortium name="Ensembl"/>
        </authorList>
    </citation>
    <scope>IDENTIFICATION</scope>
</reference>
<dbReference type="Gene3D" id="3.30.930.10">
    <property type="entry name" value="Bira Bifunctional Protein, Domain 2"/>
    <property type="match status" value="1"/>
</dbReference>
<dbReference type="NCBIfam" id="TIGR00418">
    <property type="entry name" value="thrS"/>
    <property type="match status" value="1"/>
</dbReference>
<dbReference type="GeneTree" id="ENSGT00940000159348"/>
<dbReference type="AlphaFoldDB" id="A0A663E641"/>
<keyword evidence="16" id="KW-1185">Reference proteome</keyword>
<dbReference type="InterPro" id="IPR047246">
    <property type="entry name" value="ThrRS_anticodon"/>
</dbReference>
<dbReference type="InterPro" id="IPR004095">
    <property type="entry name" value="TGS"/>
</dbReference>
<evidence type="ECO:0000256" key="2">
    <source>
        <dbReference type="ARBA" id="ARBA00008226"/>
    </source>
</evidence>
<comment type="subcellular location">
    <subcellularLocation>
        <location evidence="1">Cytoplasm</location>
    </subcellularLocation>
</comment>
<dbReference type="InterPro" id="IPR018163">
    <property type="entry name" value="Thr/Ala-tRNA-synth_IIc_edit"/>
</dbReference>
<evidence type="ECO:0000259" key="13">
    <source>
        <dbReference type="PROSITE" id="PS50862"/>
    </source>
</evidence>